<keyword evidence="1" id="KW-1133">Transmembrane helix</keyword>
<feature type="transmembrane region" description="Helical" evidence="1">
    <location>
        <begin position="69"/>
        <end position="85"/>
    </location>
</feature>
<keyword evidence="1" id="KW-0812">Transmembrane</keyword>
<keyword evidence="1" id="KW-0472">Membrane</keyword>
<name>J9G6S1_9ZZZZ</name>
<accession>J9G6S1</accession>
<protein>
    <submittedName>
        <fullName evidence="2">Uncharacterized protein</fullName>
    </submittedName>
</protein>
<proteinExistence type="predicted"/>
<comment type="caution">
    <text evidence="2">The sequence shown here is derived from an EMBL/GenBank/DDBJ whole genome shotgun (WGS) entry which is preliminary data.</text>
</comment>
<organism evidence="2">
    <name type="scientific">gut metagenome</name>
    <dbReference type="NCBI Taxonomy" id="749906"/>
    <lineage>
        <taxon>unclassified sequences</taxon>
        <taxon>metagenomes</taxon>
        <taxon>organismal metagenomes</taxon>
    </lineage>
</organism>
<evidence type="ECO:0000256" key="1">
    <source>
        <dbReference type="SAM" id="Phobius"/>
    </source>
</evidence>
<reference evidence="2" key="1">
    <citation type="journal article" date="2012" name="PLoS ONE">
        <title>Gene sets for utilization of primary and secondary nutrition supplies in the distal gut of endangered iberian lynx.</title>
        <authorList>
            <person name="Alcaide M."/>
            <person name="Messina E."/>
            <person name="Richter M."/>
            <person name="Bargiela R."/>
            <person name="Peplies J."/>
            <person name="Huws S.A."/>
            <person name="Newbold C.J."/>
            <person name="Golyshin P.N."/>
            <person name="Simon M.A."/>
            <person name="Lopez G."/>
            <person name="Yakimov M.M."/>
            <person name="Ferrer M."/>
        </authorList>
    </citation>
    <scope>NUCLEOTIDE SEQUENCE</scope>
</reference>
<dbReference type="AlphaFoldDB" id="J9G6S1"/>
<gene>
    <name evidence="2" type="ORF">EVA_14405</name>
</gene>
<evidence type="ECO:0000313" key="2">
    <source>
        <dbReference type="EMBL" id="EJW97492.1"/>
    </source>
</evidence>
<dbReference type="EMBL" id="AMCI01004735">
    <property type="protein sequence ID" value="EJW97492.1"/>
    <property type="molecule type" value="Genomic_DNA"/>
</dbReference>
<sequence>MISQSNNFSHIYSKFIGGEISNKSLERLLKKRNFANSVDKSPVLLITKGRFSYPICKGAFSAFYAQRRANIAIYIGMLFLFLAHLQKIKIL</sequence>